<dbReference type="CDD" id="cd00200">
    <property type="entry name" value="WD40"/>
    <property type="match status" value="1"/>
</dbReference>
<evidence type="ECO:0000256" key="3">
    <source>
        <dbReference type="PROSITE-ProRule" id="PRU00221"/>
    </source>
</evidence>
<dbReference type="InterPro" id="IPR036322">
    <property type="entry name" value="WD40_repeat_dom_sf"/>
</dbReference>
<evidence type="ECO:0000313" key="5">
    <source>
        <dbReference type="EMBL" id="KAK4458976.1"/>
    </source>
</evidence>
<dbReference type="InterPro" id="IPR007111">
    <property type="entry name" value="NACHT_NTPase"/>
</dbReference>
<dbReference type="PROSITE" id="PS50082">
    <property type="entry name" value="WD_REPEATS_2"/>
    <property type="match status" value="6"/>
</dbReference>
<dbReference type="Proteomes" id="UP001321749">
    <property type="component" value="Unassembled WGS sequence"/>
</dbReference>
<reference evidence="5" key="2">
    <citation type="submission" date="2023-06" db="EMBL/GenBank/DDBJ databases">
        <authorList>
            <consortium name="Lawrence Berkeley National Laboratory"/>
            <person name="Mondo S.J."/>
            <person name="Hensen N."/>
            <person name="Bonometti L."/>
            <person name="Westerberg I."/>
            <person name="Brannstrom I.O."/>
            <person name="Guillou S."/>
            <person name="Cros-Aarteil S."/>
            <person name="Calhoun S."/>
            <person name="Haridas S."/>
            <person name="Kuo A."/>
            <person name="Pangilinan J."/>
            <person name="Riley R."/>
            <person name="Labutti K."/>
            <person name="Andreopoulos B."/>
            <person name="Lipzen A."/>
            <person name="Chen C."/>
            <person name="Yanf M."/>
            <person name="Daum C."/>
            <person name="Ng V."/>
            <person name="Clum A."/>
            <person name="Steindorff A."/>
            <person name="Ohm R."/>
            <person name="Martin F."/>
            <person name="Silar P."/>
            <person name="Natvig D."/>
            <person name="Lalanne C."/>
            <person name="Gautier V."/>
            <person name="Ament-Velasquez S.L."/>
            <person name="Kruys A."/>
            <person name="Hutchinson M.I."/>
            <person name="Powell A.J."/>
            <person name="Barry K."/>
            <person name="Miller A.N."/>
            <person name="Grigoriev I.V."/>
            <person name="Debuchy R."/>
            <person name="Gladieux P."/>
            <person name="Thoren M.H."/>
            <person name="Johannesson H."/>
        </authorList>
    </citation>
    <scope>NUCLEOTIDE SEQUENCE</scope>
    <source>
        <strain evidence="5">PSN324</strain>
    </source>
</reference>
<dbReference type="PROSITE" id="PS50837">
    <property type="entry name" value="NACHT"/>
    <property type="match status" value="1"/>
</dbReference>
<gene>
    <name evidence="5" type="ORF">QBC42DRAFT_299809</name>
</gene>
<dbReference type="InterPro" id="IPR027417">
    <property type="entry name" value="P-loop_NTPase"/>
</dbReference>
<dbReference type="Pfam" id="PF24883">
    <property type="entry name" value="NPHP3_N"/>
    <property type="match status" value="1"/>
</dbReference>
<dbReference type="SUPFAM" id="SSF52540">
    <property type="entry name" value="P-loop containing nucleoside triphosphate hydrolases"/>
    <property type="match status" value="1"/>
</dbReference>
<feature type="repeat" description="WD" evidence="3">
    <location>
        <begin position="681"/>
        <end position="722"/>
    </location>
</feature>
<keyword evidence="1 3" id="KW-0853">WD repeat</keyword>
<dbReference type="Gene3D" id="2.130.10.10">
    <property type="entry name" value="YVTN repeat-like/Quinoprotein amine dehydrogenase"/>
    <property type="match status" value="4"/>
</dbReference>
<evidence type="ECO:0000256" key="2">
    <source>
        <dbReference type="ARBA" id="ARBA00022737"/>
    </source>
</evidence>
<keyword evidence="2" id="KW-0677">Repeat</keyword>
<evidence type="ECO:0000256" key="1">
    <source>
        <dbReference type="ARBA" id="ARBA00022574"/>
    </source>
</evidence>
<dbReference type="PRINTS" id="PR00320">
    <property type="entry name" value="GPROTEINBRPT"/>
</dbReference>
<organism evidence="5 6">
    <name type="scientific">Cladorrhinum samala</name>
    <dbReference type="NCBI Taxonomy" id="585594"/>
    <lineage>
        <taxon>Eukaryota</taxon>
        <taxon>Fungi</taxon>
        <taxon>Dikarya</taxon>
        <taxon>Ascomycota</taxon>
        <taxon>Pezizomycotina</taxon>
        <taxon>Sordariomycetes</taxon>
        <taxon>Sordariomycetidae</taxon>
        <taxon>Sordariales</taxon>
        <taxon>Podosporaceae</taxon>
        <taxon>Cladorrhinum</taxon>
    </lineage>
</organism>
<dbReference type="AlphaFoldDB" id="A0AAV9HIR5"/>
<feature type="repeat" description="WD" evidence="3">
    <location>
        <begin position="639"/>
        <end position="680"/>
    </location>
</feature>
<dbReference type="EMBL" id="MU865050">
    <property type="protein sequence ID" value="KAK4458976.1"/>
    <property type="molecule type" value="Genomic_DNA"/>
</dbReference>
<dbReference type="PANTHER" id="PTHR19848:SF8">
    <property type="entry name" value="F-BOX AND WD REPEAT DOMAIN CONTAINING 7"/>
    <property type="match status" value="1"/>
</dbReference>
<reference evidence="5" key="1">
    <citation type="journal article" date="2023" name="Mol. Phylogenet. Evol.">
        <title>Genome-scale phylogeny and comparative genomics of the fungal order Sordariales.</title>
        <authorList>
            <person name="Hensen N."/>
            <person name="Bonometti L."/>
            <person name="Westerberg I."/>
            <person name="Brannstrom I.O."/>
            <person name="Guillou S."/>
            <person name="Cros-Aarteil S."/>
            <person name="Calhoun S."/>
            <person name="Haridas S."/>
            <person name="Kuo A."/>
            <person name="Mondo S."/>
            <person name="Pangilinan J."/>
            <person name="Riley R."/>
            <person name="LaButti K."/>
            <person name="Andreopoulos B."/>
            <person name="Lipzen A."/>
            <person name="Chen C."/>
            <person name="Yan M."/>
            <person name="Daum C."/>
            <person name="Ng V."/>
            <person name="Clum A."/>
            <person name="Steindorff A."/>
            <person name="Ohm R.A."/>
            <person name="Martin F."/>
            <person name="Silar P."/>
            <person name="Natvig D.O."/>
            <person name="Lalanne C."/>
            <person name="Gautier V."/>
            <person name="Ament-Velasquez S.L."/>
            <person name="Kruys A."/>
            <person name="Hutchinson M.I."/>
            <person name="Powell A.J."/>
            <person name="Barry K."/>
            <person name="Miller A.N."/>
            <person name="Grigoriev I.V."/>
            <person name="Debuchy R."/>
            <person name="Gladieux P."/>
            <person name="Hiltunen Thoren M."/>
            <person name="Johannesson H."/>
        </authorList>
    </citation>
    <scope>NUCLEOTIDE SEQUENCE</scope>
    <source>
        <strain evidence="5">PSN324</strain>
    </source>
</reference>
<accession>A0AAV9HIR5</accession>
<dbReference type="SUPFAM" id="SSF50978">
    <property type="entry name" value="WD40 repeat-like"/>
    <property type="match status" value="1"/>
</dbReference>
<dbReference type="InterPro" id="IPR020472">
    <property type="entry name" value="WD40_PAC1"/>
</dbReference>
<dbReference type="Gene3D" id="3.40.50.300">
    <property type="entry name" value="P-loop containing nucleotide triphosphate hydrolases"/>
    <property type="match status" value="1"/>
</dbReference>
<feature type="repeat" description="WD" evidence="3">
    <location>
        <begin position="860"/>
        <end position="887"/>
    </location>
</feature>
<proteinExistence type="predicted"/>
<dbReference type="PROSITE" id="PS00678">
    <property type="entry name" value="WD_REPEATS_1"/>
    <property type="match status" value="5"/>
</dbReference>
<dbReference type="Pfam" id="PF00400">
    <property type="entry name" value="WD40"/>
    <property type="match status" value="6"/>
</dbReference>
<feature type="domain" description="NACHT" evidence="4">
    <location>
        <begin position="85"/>
        <end position="230"/>
    </location>
</feature>
<dbReference type="InterPro" id="IPR019775">
    <property type="entry name" value="WD40_repeat_CS"/>
</dbReference>
<evidence type="ECO:0000259" key="4">
    <source>
        <dbReference type="PROSITE" id="PS50837"/>
    </source>
</evidence>
<dbReference type="InterPro" id="IPR001680">
    <property type="entry name" value="WD40_rpt"/>
</dbReference>
<name>A0AAV9HIR5_9PEZI</name>
<dbReference type="InterPro" id="IPR015943">
    <property type="entry name" value="WD40/YVTN_repeat-like_dom_sf"/>
</dbReference>
<dbReference type="FunFam" id="3.40.50.300:FF:001638">
    <property type="entry name" value="NACHT and WD40 domain protein"/>
    <property type="match status" value="1"/>
</dbReference>
<protein>
    <recommendedName>
        <fullName evidence="4">NACHT domain-containing protein</fullName>
    </recommendedName>
</protein>
<feature type="repeat" description="WD" evidence="3">
    <location>
        <begin position="723"/>
        <end position="764"/>
    </location>
</feature>
<keyword evidence="6" id="KW-1185">Reference proteome</keyword>
<dbReference type="PROSITE" id="PS50294">
    <property type="entry name" value="WD_REPEATS_REGION"/>
    <property type="match status" value="6"/>
</dbReference>
<feature type="repeat" description="WD" evidence="3">
    <location>
        <begin position="765"/>
        <end position="806"/>
    </location>
</feature>
<sequence>MDNPTTTKLKSIRIDNVRTEGSSRLHIGDNYYSSEENCLHHLRLTDPRLDKIRIEQTKGGLVIDSYRWILDNAGFQQWRDDPQRRLLWIKGDAGKGKTMLLCGIINELELKANAGRVSYFFCQGTDAQLNNATAVLRGLIYLLVVQQPCLSLHLQKEYDCAGKQLFEDKNAFYALENIFRTILRDSRLAAAYLVIDALDECEENLQQLLELIRDTASATSVPIKWIVSSRNRHDIEQRFTLDDSRIRLSLELNAEHVSHAIDAYIDHNVCRLKSVEHDIATQSQVRDQMRQKADGTFLWVALVFQELQKAALSKDVLPLLEEIPPGLVPLYDRMMNQVEQYARSCRHVLATVTLAYRPLHLSELQVLTDVSNIHELEKIIQLCGSFITIRDNQVYLIHQSAKDYLTTNALPRVFPSGSQAVHRDLFLRSLRVLSRTLKMNIYGLRDPGQLADEVQPPDPDPLGAVRYSCVYWIDHLLEAHGKNPDPGKELPDNEDILTFLKEHFTHWLETLSLLRKVSDGILSIRRLLYAVQPISSVGDVSEKVSIRKWFRSLMKSPPDMRAPDVDKGFEFIDFLKDAVNFAVSYGSIIEEAPIQTYASALLFCPTNSKVKRQFWKEKLPFIKDVSGIHEHWDPCLQTLTGHRGGVNSVTFSPDGRILASASRDQTVRLWDTATGRTVYTLKGHSDWVRSVAFSPDGRILASASDDQTVRLWDTATGRIVQTLKGHSDWINSVTFSPDGRILASASGDQTMRLWDTATGRIVQTLKGHSDWINSVTFSPDGRILASASDDQTVRLWDTATGRIVQTLKGHSDWINSTLKGHSDWINSVTFSPNGRILASASGDETVRLWDTATGRIVQTLKGHSDWVRSVAFSPDGRILASASRDKTYDRLYLLQIQQLPL</sequence>
<dbReference type="InterPro" id="IPR056884">
    <property type="entry name" value="NPHP3-like_N"/>
</dbReference>
<evidence type="ECO:0000313" key="6">
    <source>
        <dbReference type="Proteomes" id="UP001321749"/>
    </source>
</evidence>
<dbReference type="SMART" id="SM00320">
    <property type="entry name" value="WD40"/>
    <property type="match status" value="6"/>
</dbReference>
<dbReference type="Pfam" id="PF22939">
    <property type="entry name" value="WHD_GPIID"/>
    <property type="match status" value="1"/>
</dbReference>
<comment type="caution">
    <text evidence="5">The sequence shown here is derived from an EMBL/GenBank/DDBJ whole genome shotgun (WGS) entry which is preliminary data.</text>
</comment>
<feature type="repeat" description="WD" evidence="3">
    <location>
        <begin position="818"/>
        <end position="859"/>
    </location>
</feature>
<dbReference type="InterPro" id="IPR054471">
    <property type="entry name" value="GPIID_WHD"/>
</dbReference>
<dbReference type="PANTHER" id="PTHR19848">
    <property type="entry name" value="WD40 REPEAT PROTEIN"/>
    <property type="match status" value="1"/>
</dbReference>